<reference evidence="11" key="1">
    <citation type="submission" date="2020-05" db="EMBL/GenBank/DDBJ databases">
        <authorList>
            <person name="Chiriac C."/>
            <person name="Salcher M."/>
            <person name="Ghai R."/>
            <person name="Kavagutti S V."/>
        </authorList>
    </citation>
    <scope>NUCLEOTIDE SEQUENCE</scope>
</reference>
<evidence type="ECO:0000256" key="7">
    <source>
        <dbReference type="ARBA" id="ARBA00022840"/>
    </source>
</evidence>
<dbReference type="EMBL" id="CAFBQP010000003">
    <property type="protein sequence ID" value="CAB5051855.1"/>
    <property type="molecule type" value="Genomic_DNA"/>
</dbReference>
<dbReference type="EC" id="2.7.6.1" evidence="1"/>
<dbReference type="GO" id="GO:0005524">
    <property type="term" value="F:ATP binding"/>
    <property type="evidence" value="ECO:0007669"/>
    <property type="project" value="UniProtKB-KW"/>
</dbReference>
<dbReference type="GO" id="GO:0004749">
    <property type="term" value="F:ribose phosphate diphosphokinase activity"/>
    <property type="evidence" value="ECO:0007669"/>
    <property type="project" value="UniProtKB-EC"/>
</dbReference>
<dbReference type="InterPro" id="IPR029057">
    <property type="entry name" value="PRTase-like"/>
</dbReference>
<dbReference type="PROSITE" id="PS00114">
    <property type="entry name" value="PRPP_SYNTHASE"/>
    <property type="match status" value="1"/>
</dbReference>
<keyword evidence="3" id="KW-0479">Metal-binding</keyword>
<evidence type="ECO:0000259" key="10">
    <source>
        <dbReference type="Pfam" id="PF13793"/>
    </source>
</evidence>
<dbReference type="AlphaFoldDB" id="A0A6J6TAI3"/>
<dbReference type="NCBIfam" id="TIGR01251">
    <property type="entry name" value="ribP_PPkin"/>
    <property type="match status" value="1"/>
</dbReference>
<dbReference type="Pfam" id="PF13793">
    <property type="entry name" value="Pribosyltran_N"/>
    <property type="match status" value="1"/>
</dbReference>
<dbReference type="GO" id="GO:0006164">
    <property type="term" value="P:purine nucleotide biosynthetic process"/>
    <property type="evidence" value="ECO:0007669"/>
    <property type="project" value="TreeGrafter"/>
</dbReference>
<proteinExistence type="inferred from homology"/>
<keyword evidence="7" id="KW-0067">ATP-binding</keyword>
<dbReference type="EMBL" id="CAEZYY010000005">
    <property type="protein sequence ID" value="CAB4743864.1"/>
    <property type="molecule type" value="Genomic_DNA"/>
</dbReference>
<name>A0A6J6TAI3_9ZZZZ</name>
<dbReference type="InterPro" id="IPR005946">
    <property type="entry name" value="Rib-P_diPkinase"/>
</dbReference>
<keyword evidence="4" id="KW-0545">Nucleotide biosynthesis</keyword>
<keyword evidence="5" id="KW-0547">Nucleotide-binding</keyword>
<evidence type="ECO:0000256" key="9">
    <source>
        <dbReference type="ARBA" id="ARBA00049535"/>
    </source>
</evidence>
<dbReference type="InterPro" id="IPR000836">
    <property type="entry name" value="PRTase_dom"/>
</dbReference>
<dbReference type="InterPro" id="IPR037515">
    <property type="entry name" value="Rib-P_diPkinase_bac"/>
</dbReference>
<evidence type="ECO:0000256" key="3">
    <source>
        <dbReference type="ARBA" id="ARBA00022723"/>
    </source>
</evidence>
<dbReference type="GO" id="GO:0002189">
    <property type="term" value="C:ribose phosphate diphosphokinase complex"/>
    <property type="evidence" value="ECO:0007669"/>
    <property type="project" value="TreeGrafter"/>
</dbReference>
<dbReference type="InterPro" id="IPR029099">
    <property type="entry name" value="Pribosyltran_N"/>
</dbReference>
<evidence type="ECO:0000256" key="2">
    <source>
        <dbReference type="ARBA" id="ARBA00022679"/>
    </source>
</evidence>
<keyword evidence="8" id="KW-0460">Magnesium</keyword>
<gene>
    <name evidence="11" type="ORF">UFOPK2806_00571</name>
    <name evidence="12" type="ORF">UFOPK4306_00105</name>
</gene>
<protein>
    <recommendedName>
        <fullName evidence="1">ribose-phosphate diphosphokinase</fullName>
        <ecNumber evidence="1">2.7.6.1</ecNumber>
    </recommendedName>
</protein>
<dbReference type="CDD" id="cd06223">
    <property type="entry name" value="PRTases_typeI"/>
    <property type="match status" value="1"/>
</dbReference>
<dbReference type="SMART" id="SM01400">
    <property type="entry name" value="Pribosyltran_N"/>
    <property type="match status" value="1"/>
</dbReference>
<dbReference type="GO" id="GO:0009156">
    <property type="term" value="P:ribonucleoside monophosphate biosynthetic process"/>
    <property type="evidence" value="ECO:0007669"/>
    <property type="project" value="InterPro"/>
</dbReference>
<keyword evidence="6" id="KW-0418">Kinase</keyword>
<evidence type="ECO:0000256" key="1">
    <source>
        <dbReference type="ARBA" id="ARBA00013247"/>
    </source>
</evidence>
<dbReference type="HAMAP" id="MF_00583_B">
    <property type="entry name" value="RibP_PPkinase_B"/>
    <property type="match status" value="1"/>
</dbReference>
<evidence type="ECO:0000313" key="11">
    <source>
        <dbReference type="EMBL" id="CAB4743864.1"/>
    </source>
</evidence>
<dbReference type="SUPFAM" id="SSF53271">
    <property type="entry name" value="PRTase-like"/>
    <property type="match status" value="1"/>
</dbReference>
<dbReference type="PANTHER" id="PTHR10210">
    <property type="entry name" value="RIBOSE-PHOSPHATE DIPHOSPHOKINASE FAMILY MEMBER"/>
    <property type="match status" value="1"/>
</dbReference>
<keyword evidence="2" id="KW-0808">Transferase</keyword>
<dbReference type="FunFam" id="3.40.50.2020:FF:000007">
    <property type="entry name" value="Ribose-phosphate pyrophosphokinase"/>
    <property type="match status" value="1"/>
</dbReference>
<organism evidence="11">
    <name type="scientific">freshwater metagenome</name>
    <dbReference type="NCBI Taxonomy" id="449393"/>
    <lineage>
        <taxon>unclassified sequences</taxon>
        <taxon>metagenomes</taxon>
        <taxon>ecological metagenomes</taxon>
    </lineage>
</organism>
<dbReference type="NCBIfam" id="NF002320">
    <property type="entry name" value="PRK01259.1"/>
    <property type="match status" value="1"/>
</dbReference>
<dbReference type="Gene3D" id="3.40.50.2020">
    <property type="match status" value="2"/>
</dbReference>
<evidence type="ECO:0000256" key="8">
    <source>
        <dbReference type="ARBA" id="ARBA00022842"/>
    </source>
</evidence>
<dbReference type="NCBIfam" id="NF002844">
    <property type="entry name" value="PRK03092.1"/>
    <property type="match status" value="1"/>
</dbReference>
<evidence type="ECO:0000256" key="6">
    <source>
        <dbReference type="ARBA" id="ARBA00022777"/>
    </source>
</evidence>
<comment type="catalytic activity">
    <reaction evidence="9">
        <text>D-ribose 5-phosphate + ATP = 5-phospho-alpha-D-ribose 1-diphosphate + AMP + H(+)</text>
        <dbReference type="Rhea" id="RHEA:15609"/>
        <dbReference type="ChEBI" id="CHEBI:15378"/>
        <dbReference type="ChEBI" id="CHEBI:30616"/>
        <dbReference type="ChEBI" id="CHEBI:58017"/>
        <dbReference type="ChEBI" id="CHEBI:78346"/>
        <dbReference type="ChEBI" id="CHEBI:456215"/>
        <dbReference type="EC" id="2.7.6.1"/>
    </reaction>
</comment>
<dbReference type="GO" id="GO:0005737">
    <property type="term" value="C:cytoplasm"/>
    <property type="evidence" value="ECO:0007669"/>
    <property type="project" value="TreeGrafter"/>
</dbReference>
<dbReference type="PANTHER" id="PTHR10210:SF41">
    <property type="entry name" value="RIBOSE-PHOSPHATE PYROPHOSPHOKINASE 1, CHLOROPLASTIC"/>
    <property type="match status" value="1"/>
</dbReference>
<dbReference type="Pfam" id="PF14572">
    <property type="entry name" value="Pribosyl_synth"/>
    <property type="match status" value="1"/>
</dbReference>
<dbReference type="GO" id="GO:0000287">
    <property type="term" value="F:magnesium ion binding"/>
    <property type="evidence" value="ECO:0007669"/>
    <property type="project" value="InterPro"/>
</dbReference>
<accession>A0A6J6TAI3</accession>
<dbReference type="GO" id="GO:0006015">
    <property type="term" value="P:5-phosphoribose 1-diphosphate biosynthetic process"/>
    <property type="evidence" value="ECO:0007669"/>
    <property type="project" value="TreeGrafter"/>
</dbReference>
<evidence type="ECO:0000313" key="12">
    <source>
        <dbReference type="EMBL" id="CAB5051855.1"/>
    </source>
</evidence>
<dbReference type="InterPro" id="IPR000842">
    <property type="entry name" value="PRib_PP_synth_CS"/>
</dbReference>
<evidence type="ECO:0000256" key="4">
    <source>
        <dbReference type="ARBA" id="ARBA00022727"/>
    </source>
</evidence>
<evidence type="ECO:0000256" key="5">
    <source>
        <dbReference type="ARBA" id="ARBA00022741"/>
    </source>
</evidence>
<sequence length="333" mass="36320">MDQSMQKVSTKRLALYSGRTHRALAEEVAECLGTELGDAQIVDFANTEIRPRFAQSIRGADVFVMQSHYGWNGHSVNDSIMEQLIMIDAAQRASAKRITAVCPFYGYARQDRKAEGREPITARLVADLFKTAGAKRMVSIDLHSGQIQGFFDGPVDHLTAMPVIESYIRTHAHEPVIVSPDSGRIKVAERMAQHLNDKGADLAFIYKRRPKGRTNVAEAKEVIGEVEGRLCILTDDMIDTGGTIVSAAELLISRGATEVWAMATHGVLSGPAVERLKNSPISRVVITNTLPLPPEKQIDKIEVLSIAPLIADALSAVFDDTSVSEIFGGENQA</sequence>
<feature type="domain" description="Ribose-phosphate pyrophosphokinase N-terminal" evidence="10">
    <location>
        <begin position="14"/>
        <end position="133"/>
    </location>
</feature>
<dbReference type="GO" id="GO:0016301">
    <property type="term" value="F:kinase activity"/>
    <property type="evidence" value="ECO:0007669"/>
    <property type="project" value="UniProtKB-KW"/>
</dbReference>